<dbReference type="RefSeq" id="WP_076759921.1">
    <property type="nucleotide sequence ID" value="NZ_FTPL01000005.1"/>
</dbReference>
<dbReference type="EMBL" id="FTPL01000005">
    <property type="protein sequence ID" value="SIT92886.1"/>
    <property type="molecule type" value="Genomic_DNA"/>
</dbReference>
<dbReference type="OrthoDB" id="9811121at2"/>
<dbReference type="InterPro" id="IPR000182">
    <property type="entry name" value="GNAT_dom"/>
</dbReference>
<sequence>MVYRKDQFVFSGHRPLPAVIRLYKEEDFDGLIDIQRECFPPPFPEELLWSMEQLESHIRHYPEGALCAEVDGELAGSVTSLRIHFQEDDPDHCWEDVTGGGFIHTHVPDGNTLYVVDISVRPAFRRMQIGRLLLHSLYERVVADGMDRLLGGGRMSGYAACAHEAAPDEYIRQVLAGTRQDPVITFMLKSGRTPLRVVADYLEDEESADHAVLMEWRNPFRLTGG</sequence>
<dbReference type="Pfam" id="PF00583">
    <property type="entry name" value="Acetyltransf_1"/>
    <property type="match status" value="1"/>
</dbReference>
<dbReference type="Proteomes" id="UP000187550">
    <property type="component" value="Unassembled WGS sequence"/>
</dbReference>
<reference evidence="3" key="1">
    <citation type="submission" date="2017-01" db="EMBL/GenBank/DDBJ databases">
        <authorList>
            <person name="Varghese N."/>
            <person name="Submissions S."/>
        </authorList>
    </citation>
    <scope>NUCLEOTIDE SEQUENCE [LARGE SCALE GENOMIC DNA]</scope>
    <source>
        <strain evidence="3">MNA4</strain>
    </source>
</reference>
<feature type="domain" description="N-acetyltransferase" evidence="1">
    <location>
        <begin position="18"/>
        <end position="219"/>
    </location>
</feature>
<dbReference type="SUPFAM" id="SSF55729">
    <property type="entry name" value="Acyl-CoA N-acyltransferases (Nat)"/>
    <property type="match status" value="1"/>
</dbReference>
<accession>A0A1U7PTU1</accession>
<keyword evidence="2" id="KW-0808">Transferase</keyword>
<dbReference type="Gene3D" id="3.40.630.30">
    <property type="match status" value="1"/>
</dbReference>
<dbReference type="STRING" id="550447.SAMN05428946_2880"/>
<dbReference type="PROSITE" id="PS51186">
    <property type="entry name" value="GNAT"/>
    <property type="match status" value="1"/>
</dbReference>
<evidence type="ECO:0000313" key="3">
    <source>
        <dbReference type="Proteomes" id="UP000187550"/>
    </source>
</evidence>
<evidence type="ECO:0000259" key="1">
    <source>
        <dbReference type="PROSITE" id="PS51186"/>
    </source>
</evidence>
<gene>
    <name evidence="2" type="ORF">SAMN05428946_2880</name>
</gene>
<dbReference type="CDD" id="cd04301">
    <property type="entry name" value="NAT_SF"/>
    <property type="match status" value="1"/>
</dbReference>
<dbReference type="InterPro" id="IPR016181">
    <property type="entry name" value="Acyl_CoA_acyltransferase"/>
</dbReference>
<keyword evidence="3" id="KW-1185">Reference proteome</keyword>
<evidence type="ECO:0000313" key="2">
    <source>
        <dbReference type="EMBL" id="SIT92886.1"/>
    </source>
</evidence>
<protein>
    <submittedName>
        <fullName evidence="2">Acetyltransferase (GNAT) family protein</fullName>
    </submittedName>
</protein>
<organism evidence="2 3">
    <name type="scientific">Edaphobacillus lindanitolerans</name>
    <dbReference type="NCBI Taxonomy" id="550447"/>
    <lineage>
        <taxon>Bacteria</taxon>
        <taxon>Bacillati</taxon>
        <taxon>Bacillota</taxon>
        <taxon>Bacilli</taxon>
        <taxon>Bacillales</taxon>
        <taxon>Bacillaceae</taxon>
        <taxon>Edaphobacillus</taxon>
    </lineage>
</organism>
<dbReference type="GO" id="GO:0016747">
    <property type="term" value="F:acyltransferase activity, transferring groups other than amino-acyl groups"/>
    <property type="evidence" value="ECO:0007669"/>
    <property type="project" value="InterPro"/>
</dbReference>
<dbReference type="AlphaFoldDB" id="A0A1U7PTU1"/>
<name>A0A1U7PTU1_9BACI</name>
<proteinExistence type="predicted"/>